<dbReference type="Proteomes" id="UP000017052">
    <property type="component" value="Unassembled WGS sequence"/>
</dbReference>
<evidence type="ECO:0000313" key="2">
    <source>
        <dbReference type="EMBL" id="ERK60592.1"/>
    </source>
</evidence>
<protein>
    <recommendedName>
        <fullName evidence="4">Cyanophycinase</fullName>
    </recommendedName>
</protein>
<evidence type="ECO:0008006" key="4">
    <source>
        <dbReference type="Google" id="ProtNLM"/>
    </source>
</evidence>
<feature type="compositionally biased region" description="Low complexity" evidence="1">
    <location>
        <begin position="235"/>
        <end position="250"/>
    </location>
</feature>
<comment type="caution">
    <text evidence="2">The sequence shown here is derived from an EMBL/GenBank/DDBJ whole genome shotgun (WGS) entry which is preliminary data.</text>
</comment>
<feature type="region of interest" description="Disordered" evidence="1">
    <location>
        <begin position="234"/>
        <end position="277"/>
    </location>
</feature>
<accession>U2SCZ3</accession>
<dbReference type="InterPro" id="IPR029062">
    <property type="entry name" value="Class_I_gatase-like"/>
</dbReference>
<proteinExistence type="predicted"/>
<dbReference type="OrthoDB" id="9961629at2"/>
<dbReference type="RefSeq" id="WP_021796761.1">
    <property type="nucleotide sequence ID" value="NZ_ACVN02000080.1"/>
</dbReference>
<evidence type="ECO:0000256" key="1">
    <source>
        <dbReference type="SAM" id="MobiDB-lite"/>
    </source>
</evidence>
<gene>
    <name evidence="2" type="ORF">HMPREF0682_0915</name>
</gene>
<dbReference type="Gene3D" id="3.40.50.880">
    <property type="match status" value="1"/>
</dbReference>
<dbReference type="GeneID" id="95359999"/>
<name>U2SCZ3_9ACTN</name>
<reference evidence="2" key="1">
    <citation type="submission" date="2013-08" db="EMBL/GenBank/DDBJ databases">
        <authorList>
            <person name="Durkin A.S."/>
            <person name="Haft D.R."/>
            <person name="McCorrison J."/>
            <person name="Torralba M."/>
            <person name="Gillis M."/>
            <person name="Haft D.H."/>
            <person name="Methe B."/>
            <person name="Sutton G."/>
            <person name="Nelson K.E."/>
        </authorList>
    </citation>
    <scope>NUCLEOTIDE SEQUENCE [LARGE SCALE GENOMIC DNA]</scope>
    <source>
        <strain evidence="2">F0233</strain>
    </source>
</reference>
<evidence type="ECO:0000313" key="3">
    <source>
        <dbReference type="Proteomes" id="UP000017052"/>
    </source>
</evidence>
<dbReference type="EMBL" id="ACVN02000080">
    <property type="protein sequence ID" value="ERK60592.1"/>
    <property type="molecule type" value="Genomic_DNA"/>
</dbReference>
<organism evidence="2 3">
    <name type="scientific">Propionibacterium acidifaciens F0233</name>
    <dbReference type="NCBI Taxonomy" id="553198"/>
    <lineage>
        <taxon>Bacteria</taxon>
        <taxon>Bacillati</taxon>
        <taxon>Actinomycetota</taxon>
        <taxon>Actinomycetes</taxon>
        <taxon>Propionibacteriales</taxon>
        <taxon>Propionibacteriaceae</taxon>
        <taxon>Propionibacterium</taxon>
    </lineage>
</organism>
<keyword evidence="3" id="KW-1185">Reference proteome</keyword>
<sequence length="277" mass="27306">MSVLLSGADPRLLPEPVLARFVAAATARGGRVAVVVGAGSDPEPFEGIAARLNSAGPVEVEALPLAPGAPLALPDDPARLGGLVVTDVDAATLLAALGERLAPLARTIRGGLAYLGLGAGSRLAARHAIVSGSLSDGRRIADEASGPGELVLADGLALVGTTIETDTDAHQRLERAVTAVITSPAAYALALDESVTLLVDPVSGSHEALGAGIVQWLHCDGGDVRIRRTRAVTLTPAPTGDAPAAAAGDPAPSPGPTGGPTGVDPSAPASGKASSCP</sequence>
<dbReference type="AlphaFoldDB" id="U2SCZ3"/>